<dbReference type="PROSITE" id="PS50016">
    <property type="entry name" value="ZF_PHD_2"/>
    <property type="match status" value="1"/>
</dbReference>
<feature type="compositionally biased region" description="Polar residues" evidence="5">
    <location>
        <begin position="173"/>
        <end position="182"/>
    </location>
</feature>
<evidence type="ECO:0000256" key="4">
    <source>
        <dbReference type="PROSITE-ProRule" id="PRU00146"/>
    </source>
</evidence>
<feature type="domain" description="PHD-type" evidence="6">
    <location>
        <begin position="73"/>
        <end position="120"/>
    </location>
</feature>
<feature type="compositionally biased region" description="Polar residues" evidence="5">
    <location>
        <begin position="123"/>
        <end position="153"/>
    </location>
</feature>
<name>A0A5N6Z9C2_9EURO</name>
<dbReference type="Proteomes" id="UP000327118">
    <property type="component" value="Unassembled WGS sequence"/>
</dbReference>
<dbReference type="SMART" id="SM00249">
    <property type="entry name" value="PHD"/>
    <property type="match status" value="1"/>
</dbReference>
<evidence type="ECO:0000256" key="1">
    <source>
        <dbReference type="ARBA" id="ARBA00022723"/>
    </source>
</evidence>
<dbReference type="GO" id="GO:0008270">
    <property type="term" value="F:zinc ion binding"/>
    <property type="evidence" value="ECO:0007669"/>
    <property type="project" value="UniProtKB-KW"/>
</dbReference>
<evidence type="ECO:0000313" key="8">
    <source>
        <dbReference type="Proteomes" id="UP000327118"/>
    </source>
</evidence>
<feature type="region of interest" description="Disordered" evidence="5">
    <location>
        <begin position="283"/>
        <end position="302"/>
    </location>
</feature>
<dbReference type="InterPro" id="IPR013083">
    <property type="entry name" value="Znf_RING/FYVE/PHD"/>
</dbReference>
<dbReference type="SUPFAM" id="SSF57903">
    <property type="entry name" value="FYVE/PHD zinc finger"/>
    <property type="match status" value="1"/>
</dbReference>
<evidence type="ECO:0000256" key="5">
    <source>
        <dbReference type="SAM" id="MobiDB-lite"/>
    </source>
</evidence>
<reference evidence="8" key="1">
    <citation type="submission" date="2019-04" db="EMBL/GenBank/DDBJ databases">
        <title>Friends and foes A comparative genomics studyof 23 Aspergillus species from section Flavi.</title>
        <authorList>
            <consortium name="DOE Joint Genome Institute"/>
            <person name="Kjaerbolling I."/>
            <person name="Vesth T."/>
            <person name="Frisvad J.C."/>
            <person name="Nybo J.L."/>
            <person name="Theobald S."/>
            <person name="Kildgaard S."/>
            <person name="Isbrandt T."/>
            <person name="Kuo A."/>
            <person name="Sato A."/>
            <person name="Lyhne E.K."/>
            <person name="Kogle M.E."/>
            <person name="Wiebenga A."/>
            <person name="Kun R.S."/>
            <person name="Lubbers R.J."/>
            <person name="Makela M.R."/>
            <person name="Barry K."/>
            <person name="Chovatia M."/>
            <person name="Clum A."/>
            <person name="Daum C."/>
            <person name="Haridas S."/>
            <person name="He G."/>
            <person name="LaButti K."/>
            <person name="Lipzen A."/>
            <person name="Mondo S."/>
            <person name="Riley R."/>
            <person name="Salamov A."/>
            <person name="Simmons B.A."/>
            <person name="Magnuson J.K."/>
            <person name="Henrissat B."/>
            <person name="Mortensen U.H."/>
            <person name="Larsen T.O."/>
            <person name="Devries R.P."/>
            <person name="Grigoriev I.V."/>
            <person name="Machida M."/>
            <person name="Baker S.E."/>
            <person name="Andersen M.R."/>
        </authorList>
    </citation>
    <scope>NUCLEOTIDE SEQUENCE [LARGE SCALE GENOMIC DNA]</scope>
    <source>
        <strain evidence="8">CBS 553.77</strain>
    </source>
</reference>
<evidence type="ECO:0000313" key="7">
    <source>
        <dbReference type="EMBL" id="KAE8354018.1"/>
    </source>
</evidence>
<accession>A0A5N6Z9C2</accession>
<dbReference type="Gene3D" id="3.30.40.10">
    <property type="entry name" value="Zinc/RING finger domain, C3HC4 (zinc finger)"/>
    <property type="match status" value="1"/>
</dbReference>
<keyword evidence="2 4" id="KW-0863">Zinc-finger</keyword>
<dbReference type="EMBL" id="ML739082">
    <property type="protein sequence ID" value="KAE8354018.1"/>
    <property type="molecule type" value="Genomic_DNA"/>
</dbReference>
<dbReference type="InterPro" id="IPR011011">
    <property type="entry name" value="Znf_FYVE_PHD"/>
</dbReference>
<keyword evidence="8" id="KW-1185">Reference proteome</keyword>
<dbReference type="InterPro" id="IPR001965">
    <property type="entry name" value="Znf_PHD"/>
</dbReference>
<protein>
    <recommendedName>
        <fullName evidence="6">PHD-type domain-containing protein</fullName>
    </recommendedName>
</protein>
<dbReference type="InterPro" id="IPR019787">
    <property type="entry name" value="Znf_PHD-finger"/>
</dbReference>
<dbReference type="AlphaFoldDB" id="A0A5N6Z9C2"/>
<keyword evidence="1" id="KW-0479">Metal-binding</keyword>
<proteinExistence type="predicted"/>
<gene>
    <name evidence="7" type="ORF">BDV28DRAFT_147496</name>
</gene>
<dbReference type="OrthoDB" id="336088at2759"/>
<evidence type="ECO:0000256" key="2">
    <source>
        <dbReference type="ARBA" id="ARBA00022771"/>
    </source>
</evidence>
<keyword evidence="3" id="KW-0862">Zinc</keyword>
<evidence type="ECO:0000256" key="3">
    <source>
        <dbReference type="ARBA" id="ARBA00022833"/>
    </source>
</evidence>
<feature type="region of interest" description="Disordered" evidence="5">
    <location>
        <begin position="1"/>
        <end position="25"/>
    </location>
</feature>
<dbReference type="CDD" id="cd15489">
    <property type="entry name" value="PHD_SF"/>
    <property type="match status" value="1"/>
</dbReference>
<feature type="region of interest" description="Disordered" evidence="5">
    <location>
        <begin position="121"/>
        <end position="196"/>
    </location>
</feature>
<sequence length="313" mass="34719">MLRTKKDSNIPQKRGSRVGGASDIRSPIEDTILSQPLRSAVTSNNERADFGHFSDIEKTHIYDEWIRTGKPHNIVCSSCRSPGNLKLCETCCRSYHASCLLSHDASVLSEQFYCPACKRKQWDQSPPQFDRSAPSSTPSRCSTPGVNSHSRVASPSEHAPQAVHQPVAIGPATGSTSTPSKHSSPDADRQQSFAYPRISATQETDILSRVRDFLVDYGQFPVGQDFRPELLLKLASLFTELEAQKALQREVLDLKTENAALQDENGRFRAYFTARLPSNEPIIIPPTNTPLNLPRPSSDTTGKSWDRIVMDLL</sequence>
<evidence type="ECO:0000259" key="6">
    <source>
        <dbReference type="PROSITE" id="PS50016"/>
    </source>
</evidence>
<organism evidence="7 8">
    <name type="scientific">Aspergillus coremiiformis</name>
    <dbReference type="NCBI Taxonomy" id="138285"/>
    <lineage>
        <taxon>Eukaryota</taxon>
        <taxon>Fungi</taxon>
        <taxon>Dikarya</taxon>
        <taxon>Ascomycota</taxon>
        <taxon>Pezizomycotina</taxon>
        <taxon>Eurotiomycetes</taxon>
        <taxon>Eurotiomycetidae</taxon>
        <taxon>Eurotiales</taxon>
        <taxon>Aspergillaceae</taxon>
        <taxon>Aspergillus</taxon>
        <taxon>Aspergillus subgen. Circumdati</taxon>
    </lineage>
</organism>